<reference evidence="1" key="1">
    <citation type="submission" date="2021-05" db="EMBL/GenBank/DDBJ databases">
        <authorList>
            <person name="Pan Q."/>
            <person name="Jouanno E."/>
            <person name="Zahm M."/>
            <person name="Klopp C."/>
            <person name="Cabau C."/>
            <person name="Louis A."/>
            <person name="Berthelot C."/>
            <person name="Parey E."/>
            <person name="Roest Crollius H."/>
            <person name="Montfort J."/>
            <person name="Robinson-Rechavi M."/>
            <person name="Bouchez O."/>
            <person name="Lampietro C."/>
            <person name="Lopez Roques C."/>
            <person name="Donnadieu C."/>
            <person name="Postlethwait J."/>
            <person name="Bobe J."/>
            <person name="Dillon D."/>
            <person name="Chandos A."/>
            <person name="von Hippel F."/>
            <person name="Guiguen Y."/>
        </authorList>
    </citation>
    <scope>NUCLEOTIDE SEQUENCE</scope>
    <source>
        <strain evidence="1">YG-Jan2019</strain>
    </source>
</reference>
<organism evidence="1 2">
    <name type="scientific">Dallia pectoralis</name>
    <name type="common">Alaska blackfish</name>
    <dbReference type="NCBI Taxonomy" id="75939"/>
    <lineage>
        <taxon>Eukaryota</taxon>
        <taxon>Metazoa</taxon>
        <taxon>Chordata</taxon>
        <taxon>Craniata</taxon>
        <taxon>Vertebrata</taxon>
        <taxon>Euteleostomi</taxon>
        <taxon>Actinopterygii</taxon>
        <taxon>Neopterygii</taxon>
        <taxon>Teleostei</taxon>
        <taxon>Protacanthopterygii</taxon>
        <taxon>Esociformes</taxon>
        <taxon>Umbridae</taxon>
        <taxon>Dallia</taxon>
    </lineage>
</organism>
<accession>A0ACC2G4B3</accession>
<comment type="caution">
    <text evidence="1">The sequence shown here is derived from an EMBL/GenBank/DDBJ whole genome shotgun (WGS) entry which is preliminary data.</text>
</comment>
<keyword evidence="2" id="KW-1185">Reference proteome</keyword>
<evidence type="ECO:0000313" key="2">
    <source>
        <dbReference type="Proteomes" id="UP001157502"/>
    </source>
</evidence>
<evidence type="ECO:0000313" key="1">
    <source>
        <dbReference type="EMBL" id="KAJ7998313.1"/>
    </source>
</evidence>
<proteinExistence type="predicted"/>
<protein>
    <submittedName>
        <fullName evidence="1">Uncharacterized protein</fullName>
    </submittedName>
</protein>
<sequence length="116" mass="12983">MKYGKSPKKNDRFQSLPWEPGGPTQHLHSFIPSGPHQINQLKGNPEAAQAYGDSPRREVWKEFPGVDTNVDLAKPPVVEHGLVLWRLGLFSESVILQRAALLGRARPTGHIWHSSM</sequence>
<name>A0ACC2G4B3_DALPE</name>
<gene>
    <name evidence="1" type="ORF">DPEC_G00221400</name>
</gene>
<dbReference type="Proteomes" id="UP001157502">
    <property type="component" value="Chromosome 18"/>
</dbReference>
<dbReference type="EMBL" id="CM055745">
    <property type="protein sequence ID" value="KAJ7998313.1"/>
    <property type="molecule type" value="Genomic_DNA"/>
</dbReference>